<gene>
    <name evidence="1" type="ORF">GO499_06780</name>
</gene>
<organism evidence="1 2">
    <name type="scientific">Algicella marina</name>
    <dbReference type="NCBI Taxonomy" id="2683284"/>
    <lineage>
        <taxon>Bacteria</taxon>
        <taxon>Pseudomonadati</taxon>
        <taxon>Pseudomonadota</taxon>
        <taxon>Alphaproteobacteria</taxon>
        <taxon>Rhodobacterales</taxon>
        <taxon>Paracoccaceae</taxon>
        <taxon>Algicella</taxon>
    </lineage>
</organism>
<dbReference type="InterPro" id="IPR010865">
    <property type="entry name" value="DUF1499"/>
</dbReference>
<dbReference type="KEGG" id="amaq:GO499_06780"/>
<name>A0A6P1SZG9_9RHOB</name>
<dbReference type="RefSeq" id="WP_161861491.1">
    <property type="nucleotide sequence ID" value="NZ_CP046620.1"/>
</dbReference>
<dbReference type="EMBL" id="CP046620">
    <property type="protein sequence ID" value="QHQ34925.1"/>
    <property type="molecule type" value="Genomic_DNA"/>
</dbReference>
<keyword evidence="2" id="KW-1185">Reference proteome</keyword>
<dbReference type="Pfam" id="PF07386">
    <property type="entry name" value="DUF1499"/>
    <property type="match status" value="1"/>
</dbReference>
<evidence type="ECO:0000313" key="1">
    <source>
        <dbReference type="EMBL" id="QHQ34925.1"/>
    </source>
</evidence>
<protein>
    <submittedName>
        <fullName evidence="1">DUF1499 domain-containing protein</fullName>
    </submittedName>
</protein>
<proteinExistence type="predicted"/>
<dbReference type="Proteomes" id="UP000464495">
    <property type="component" value="Chromosome"/>
</dbReference>
<reference evidence="1 2" key="1">
    <citation type="submission" date="2019-12" db="EMBL/GenBank/DDBJ databases">
        <title>Complete genome sequence of Algicella marina strain 9Alg 56(T) isolated from the red alga Tichocarpus crinitus.</title>
        <authorList>
            <person name="Kim S.-G."/>
            <person name="Nedashkovskaya O.I."/>
        </authorList>
    </citation>
    <scope>NUCLEOTIDE SEQUENCE [LARGE SCALE GENOMIC DNA]</scope>
    <source>
        <strain evidence="1 2">9Alg 56</strain>
    </source>
</reference>
<accession>A0A6P1SZG9</accession>
<sequence length="165" mass="18330">MRIMLIVILVGILAITGYGVYFIRTVPHDPAVWHVDPRTVPQSPTPNSFRAAPSVITDQPIDMELPTYAVPAASLAEAFDTFVMEQPRVERVAGSVEAGWITYVQRSETLAFPDYITVQFYDLADTQTSTLAIYSRSRFGHSDMGVNKARVEAWLASIESFEGTE</sequence>
<dbReference type="AlphaFoldDB" id="A0A6P1SZG9"/>
<evidence type="ECO:0000313" key="2">
    <source>
        <dbReference type="Proteomes" id="UP000464495"/>
    </source>
</evidence>